<protein>
    <submittedName>
        <fullName evidence="1">Uncharacterized protein</fullName>
    </submittedName>
</protein>
<gene>
    <name evidence="1" type="ORF">PSON_ATCC_30995.1.T0800076</name>
</gene>
<comment type="caution">
    <text evidence="1">The sequence shown here is derived from an EMBL/GenBank/DDBJ whole genome shotgun (WGS) entry which is preliminary data.</text>
</comment>
<proteinExistence type="predicted"/>
<sequence length="88" mass="9729">MFEQLTICQINIPLIDLSQGCGRQLKSQSNTFNEHQINQFLQIANNQEDGQVIRGATSVERVLSVLEGLEANISGSLEALEKNEINVS</sequence>
<dbReference type="EMBL" id="CAJJDN010000080">
    <property type="protein sequence ID" value="CAD8103401.1"/>
    <property type="molecule type" value="Genomic_DNA"/>
</dbReference>
<organism evidence="1 2">
    <name type="scientific">Paramecium sonneborni</name>
    <dbReference type="NCBI Taxonomy" id="65129"/>
    <lineage>
        <taxon>Eukaryota</taxon>
        <taxon>Sar</taxon>
        <taxon>Alveolata</taxon>
        <taxon>Ciliophora</taxon>
        <taxon>Intramacronucleata</taxon>
        <taxon>Oligohymenophorea</taxon>
        <taxon>Peniculida</taxon>
        <taxon>Parameciidae</taxon>
        <taxon>Paramecium</taxon>
    </lineage>
</organism>
<evidence type="ECO:0000313" key="2">
    <source>
        <dbReference type="Proteomes" id="UP000692954"/>
    </source>
</evidence>
<evidence type="ECO:0000313" key="1">
    <source>
        <dbReference type="EMBL" id="CAD8103401.1"/>
    </source>
</evidence>
<accession>A0A8S1PK58</accession>
<name>A0A8S1PK58_9CILI</name>
<dbReference type="AlphaFoldDB" id="A0A8S1PK58"/>
<reference evidence="1" key="1">
    <citation type="submission" date="2021-01" db="EMBL/GenBank/DDBJ databases">
        <authorList>
            <consortium name="Genoscope - CEA"/>
            <person name="William W."/>
        </authorList>
    </citation>
    <scope>NUCLEOTIDE SEQUENCE</scope>
</reference>
<keyword evidence="2" id="KW-1185">Reference proteome</keyword>
<dbReference type="Proteomes" id="UP000692954">
    <property type="component" value="Unassembled WGS sequence"/>
</dbReference>